<dbReference type="InterPro" id="IPR036278">
    <property type="entry name" value="Sialidase_sf"/>
</dbReference>
<name>A0A382ZUY9_9ZZZZ</name>
<feature type="region of interest" description="Disordered" evidence="1">
    <location>
        <begin position="177"/>
        <end position="196"/>
    </location>
</feature>
<protein>
    <recommendedName>
        <fullName evidence="3">Sialidase domain-containing protein</fullName>
    </recommendedName>
</protein>
<dbReference type="Gene3D" id="2.120.10.10">
    <property type="match status" value="2"/>
</dbReference>
<dbReference type="EMBL" id="UINC01186861">
    <property type="protein sequence ID" value="SVD99292.1"/>
    <property type="molecule type" value="Genomic_DNA"/>
</dbReference>
<reference evidence="2" key="1">
    <citation type="submission" date="2018-05" db="EMBL/GenBank/DDBJ databases">
        <authorList>
            <person name="Lanie J.A."/>
            <person name="Ng W.-L."/>
            <person name="Kazmierczak K.M."/>
            <person name="Andrzejewski T.M."/>
            <person name="Davidsen T.M."/>
            <person name="Wayne K.J."/>
            <person name="Tettelin H."/>
            <person name="Glass J.I."/>
            <person name="Rusch D."/>
            <person name="Podicherti R."/>
            <person name="Tsui H.-C.T."/>
            <person name="Winkler M.E."/>
        </authorList>
    </citation>
    <scope>NUCLEOTIDE SEQUENCE</scope>
</reference>
<sequence length="196" mass="21267">HLHGAIHRSDDAGRSWRLLGRIERDDGKALDEPSLTLLPDGRLMLLSRLDAAVLYSANGGQSWQLSHQAPFAPLKAHRTSVLADGTVVCWMTSNGVLRVSWSTNGGDTWTTGEDGLPLALDADFYGYPGGFLMADESVLVVYYDAAHQQQRTGVWLIRFRLDAGRKRMEIVPAPGADADAADATLPGPEERDADAV</sequence>
<evidence type="ECO:0008006" key="3">
    <source>
        <dbReference type="Google" id="ProtNLM"/>
    </source>
</evidence>
<gene>
    <name evidence="2" type="ORF">METZ01_LOCUS452146</name>
</gene>
<evidence type="ECO:0000256" key="1">
    <source>
        <dbReference type="SAM" id="MobiDB-lite"/>
    </source>
</evidence>
<dbReference type="SUPFAM" id="SSF50939">
    <property type="entry name" value="Sialidases"/>
    <property type="match status" value="1"/>
</dbReference>
<dbReference type="AlphaFoldDB" id="A0A382ZUY9"/>
<accession>A0A382ZUY9</accession>
<evidence type="ECO:0000313" key="2">
    <source>
        <dbReference type="EMBL" id="SVD99292.1"/>
    </source>
</evidence>
<organism evidence="2">
    <name type="scientific">marine metagenome</name>
    <dbReference type="NCBI Taxonomy" id="408172"/>
    <lineage>
        <taxon>unclassified sequences</taxon>
        <taxon>metagenomes</taxon>
        <taxon>ecological metagenomes</taxon>
    </lineage>
</organism>
<feature type="non-terminal residue" evidence="2">
    <location>
        <position position="1"/>
    </location>
</feature>
<dbReference type="CDD" id="cd15482">
    <property type="entry name" value="Sialidase_non-viral"/>
    <property type="match status" value="1"/>
</dbReference>
<proteinExistence type="predicted"/>